<gene>
    <name evidence="1" type="ORF">JHL16_29435</name>
</gene>
<accession>A0ACC5RD51</accession>
<reference evidence="1" key="1">
    <citation type="submission" date="2021-01" db="EMBL/GenBank/DDBJ databases">
        <authorList>
            <person name="Sun Q."/>
        </authorList>
    </citation>
    <scope>NUCLEOTIDE SEQUENCE</scope>
    <source>
        <strain evidence="1">YIM B02566</strain>
    </source>
</reference>
<organism evidence="1 2">
    <name type="scientific">Taklimakanibacter albus</name>
    <dbReference type="NCBI Taxonomy" id="2800327"/>
    <lineage>
        <taxon>Bacteria</taxon>
        <taxon>Pseudomonadati</taxon>
        <taxon>Pseudomonadota</taxon>
        <taxon>Alphaproteobacteria</taxon>
        <taxon>Hyphomicrobiales</taxon>
        <taxon>Aestuariivirgaceae</taxon>
        <taxon>Taklimakanibacter</taxon>
    </lineage>
</organism>
<protein>
    <submittedName>
        <fullName evidence="1">Acetoin dehydrogenase dihydrolipoyllysine-residue acetyltransferase subunit</fullName>
    </submittedName>
</protein>
<sequence length="411" mass="42330">MAEAILVPQVGQDLTEAKIVALHVKLGDKVKKGDLVAEVESEKASFEVEAFAEGTVIHLPYKLGDIATVLAPLLLLGEPGEAVADARDAAPAVVGPTAAMPVAPQSAPGDGILRSSPLARRLAARNGLDLRRFAGSGPKGAIIRRDIETRMAAPAFGTAALAFRGLKAGTGDPVVFIHGFGSDLSSWRPFLSHLTLANPMQGLDLPAHGASPPLDDADFESTVAHVAQALTEQGLDNVHLVGHSLGAAVAAAITLHGKPRVRSLTLIAPAGLGPRIDGDFIAGFLAAQSEAALSLWLGGLFHDRASLPQAMIRATLAARADGQLAAGQKRAAARLFEGSTQLFSIREALALYAGPCRVIVGIEDAIIPAAQATGLPGHVALHRLAGVGHLPQVEAAPLVGRLVMETVRAAG</sequence>
<dbReference type="EMBL" id="JAENHL010000008">
    <property type="protein sequence ID" value="MBK1870525.1"/>
    <property type="molecule type" value="Genomic_DNA"/>
</dbReference>
<evidence type="ECO:0000313" key="1">
    <source>
        <dbReference type="EMBL" id="MBK1870525.1"/>
    </source>
</evidence>
<name>A0ACC5RD51_9HYPH</name>
<proteinExistence type="predicted"/>
<comment type="caution">
    <text evidence="1">The sequence shown here is derived from an EMBL/GenBank/DDBJ whole genome shotgun (WGS) entry which is preliminary data.</text>
</comment>
<dbReference type="Proteomes" id="UP000616151">
    <property type="component" value="Unassembled WGS sequence"/>
</dbReference>
<evidence type="ECO:0000313" key="2">
    <source>
        <dbReference type="Proteomes" id="UP000616151"/>
    </source>
</evidence>
<keyword evidence="2" id="KW-1185">Reference proteome</keyword>